<proteinExistence type="predicted"/>
<dbReference type="EMBL" id="VSRR010064765">
    <property type="protein sequence ID" value="MPC84205.1"/>
    <property type="molecule type" value="Genomic_DNA"/>
</dbReference>
<dbReference type="AlphaFoldDB" id="A0A5B7IP10"/>
<name>A0A5B7IP10_PORTR</name>
<protein>
    <submittedName>
        <fullName evidence="1">Uncharacterized protein</fullName>
    </submittedName>
</protein>
<comment type="caution">
    <text evidence="1">The sequence shown here is derived from an EMBL/GenBank/DDBJ whole genome shotgun (WGS) entry which is preliminary data.</text>
</comment>
<keyword evidence="2" id="KW-1185">Reference proteome</keyword>
<sequence length="67" mass="7769">MIVNKSEDERNSVWRLGKNELQQTNEYKHGVDESEWLCEGKKWKDKQGKPVGLGSAARMRACKYDVL</sequence>
<reference evidence="1 2" key="1">
    <citation type="submission" date="2019-05" db="EMBL/GenBank/DDBJ databases">
        <title>Another draft genome of Portunus trituberculatus and its Hox gene families provides insights of decapod evolution.</title>
        <authorList>
            <person name="Jeong J.-H."/>
            <person name="Song I."/>
            <person name="Kim S."/>
            <person name="Choi T."/>
            <person name="Kim D."/>
            <person name="Ryu S."/>
            <person name="Kim W."/>
        </authorList>
    </citation>
    <scope>NUCLEOTIDE SEQUENCE [LARGE SCALE GENOMIC DNA]</scope>
    <source>
        <tissue evidence="1">Muscle</tissue>
    </source>
</reference>
<accession>A0A5B7IP10</accession>
<gene>
    <name evidence="1" type="ORF">E2C01_078934</name>
</gene>
<organism evidence="1 2">
    <name type="scientific">Portunus trituberculatus</name>
    <name type="common">Swimming crab</name>
    <name type="synonym">Neptunus trituberculatus</name>
    <dbReference type="NCBI Taxonomy" id="210409"/>
    <lineage>
        <taxon>Eukaryota</taxon>
        <taxon>Metazoa</taxon>
        <taxon>Ecdysozoa</taxon>
        <taxon>Arthropoda</taxon>
        <taxon>Crustacea</taxon>
        <taxon>Multicrustacea</taxon>
        <taxon>Malacostraca</taxon>
        <taxon>Eumalacostraca</taxon>
        <taxon>Eucarida</taxon>
        <taxon>Decapoda</taxon>
        <taxon>Pleocyemata</taxon>
        <taxon>Brachyura</taxon>
        <taxon>Eubrachyura</taxon>
        <taxon>Portunoidea</taxon>
        <taxon>Portunidae</taxon>
        <taxon>Portuninae</taxon>
        <taxon>Portunus</taxon>
    </lineage>
</organism>
<dbReference type="Proteomes" id="UP000324222">
    <property type="component" value="Unassembled WGS sequence"/>
</dbReference>
<evidence type="ECO:0000313" key="2">
    <source>
        <dbReference type="Proteomes" id="UP000324222"/>
    </source>
</evidence>
<evidence type="ECO:0000313" key="1">
    <source>
        <dbReference type="EMBL" id="MPC84205.1"/>
    </source>
</evidence>